<dbReference type="OrthoDB" id="5550281at2759"/>
<evidence type="ECO:0000256" key="3">
    <source>
        <dbReference type="SAM" id="MobiDB-lite"/>
    </source>
</evidence>
<feature type="non-terminal residue" evidence="5">
    <location>
        <position position="343"/>
    </location>
</feature>
<dbReference type="InterPro" id="IPR009071">
    <property type="entry name" value="HMG_box_dom"/>
</dbReference>
<protein>
    <submittedName>
        <fullName evidence="5">High mobility group protein</fullName>
    </submittedName>
</protein>
<reference evidence="5" key="1">
    <citation type="submission" date="2010-05" db="EMBL/GenBank/DDBJ databases">
        <title>The Genome Sequence of Magnaporthe poae strain ATCC 64411.</title>
        <authorList>
            <consortium name="The Broad Institute Genome Sequencing Platform"/>
            <consortium name="Broad Institute Genome Sequencing Center for Infectious Disease"/>
            <person name="Ma L.-J."/>
            <person name="Dead R."/>
            <person name="Young S."/>
            <person name="Zeng Q."/>
            <person name="Koehrsen M."/>
            <person name="Alvarado L."/>
            <person name="Berlin A."/>
            <person name="Chapman S.B."/>
            <person name="Chen Z."/>
            <person name="Freedman E."/>
            <person name="Gellesch M."/>
            <person name="Goldberg J."/>
            <person name="Griggs A."/>
            <person name="Gujja S."/>
            <person name="Heilman E.R."/>
            <person name="Heiman D."/>
            <person name="Hepburn T."/>
            <person name="Howarth C."/>
            <person name="Jen D."/>
            <person name="Larson L."/>
            <person name="Mehta T."/>
            <person name="Neiman D."/>
            <person name="Pearson M."/>
            <person name="Roberts A."/>
            <person name="Saif S."/>
            <person name="Shea T."/>
            <person name="Shenoy N."/>
            <person name="Sisk P."/>
            <person name="Stolte C."/>
            <person name="Sykes S."/>
            <person name="Walk T."/>
            <person name="White J."/>
            <person name="Yandava C."/>
            <person name="Haas B."/>
            <person name="Nusbaum C."/>
            <person name="Birren B."/>
        </authorList>
    </citation>
    <scope>NUCLEOTIDE SEQUENCE</scope>
    <source>
        <strain evidence="5">ATCC 64411</strain>
    </source>
</reference>
<dbReference type="GO" id="GO:0005634">
    <property type="term" value="C:nucleus"/>
    <property type="evidence" value="ECO:0007669"/>
    <property type="project" value="UniProtKB-UniRule"/>
</dbReference>
<dbReference type="InterPro" id="IPR036910">
    <property type="entry name" value="HMG_box_dom_sf"/>
</dbReference>
<sequence>MARPPKNKAPAADNVVASSSMPPPPRQIDVEGFVRVRDSGQYCSSTTACAALSSAHFPRPPYSLPLSPISPPSDRARLCHPAAPDPQRGPAAFPHNTRAVEKDAAMPTNCLRALVHTTTRQVRHGPRGRQHHPSTCIAFPGHVLVYSRLVSIQNLLQQFSGDYLRQTNLLLGFGDGPLDNAVEFGGLEGMVNLLPATGLVPMPAEEPKKERKKRHHDPNAPKRPLTPYFLYMQTARPIIAADLGSDAAKGAVQEEGQRRWGTMSQAEKAGWDQAYQYNLRLYNARVHSYKHGNLEAKEMSDEDAQQYAEQHSIPMPTGKDVAAAAAVEIGNDQDAIAQQLQGA</sequence>
<dbReference type="InterPro" id="IPR050342">
    <property type="entry name" value="HMGB"/>
</dbReference>
<feature type="DNA-binding region" description="HMG box" evidence="2">
    <location>
        <begin position="221"/>
        <end position="290"/>
    </location>
</feature>
<evidence type="ECO:0000256" key="2">
    <source>
        <dbReference type="PROSITE-ProRule" id="PRU00267"/>
    </source>
</evidence>
<dbReference type="PROSITE" id="PS50118">
    <property type="entry name" value="HMG_BOX_2"/>
    <property type="match status" value="1"/>
</dbReference>
<name>A0A0H2TUY8_MAGP6</name>
<feature type="region of interest" description="Disordered" evidence="3">
    <location>
        <begin position="1"/>
        <end position="28"/>
    </location>
</feature>
<dbReference type="AlphaFoldDB" id="A0A0H2TUY8"/>
<dbReference type="Pfam" id="PF00505">
    <property type="entry name" value="HMG_box"/>
    <property type="match status" value="1"/>
</dbReference>
<evidence type="ECO:0000313" key="5">
    <source>
        <dbReference type="EMBL" id="KLU88045.1"/>
    </source>
</evidence>
<dbReference type="GO" id="GO:0003677">
    <property type="term" value="F:DNA binding"/>
    <property type="evidence" value="ECO:0007669"/>
    <property type="project" value="UniProtKB-UniRule"/>
</dbReference>
<dbReference type="SMART" id="SM00398">
    <property type="entry name" value="HMG"/>
    <property type="match status" value="1"/>
</dbReference>
<dbReference type="SUPFAM" id="SSF47095">
    <property type="entry name" value="HMG-box"/>
    <property type="match status" value="1"/>
</dbReference>
<gene>
    <name evidence="5" type="ORF">MAPG_07032</name>
</gene>
<feature type="domain" description="HMG box" evidence="4">
    <location>
        <begin position="221"/>
        <end position="290"/>
    </location>
</feature>
<evidence type="ECO:0000256" key="1">
    <source>
        <dbReference type="ARBA" id="ARBA00023125"/>
    </source>
</evidence>
<dbReference type="Gene3D" id="1.10.30.10">
    <property type="entry name" value="High mobility group box domain"/>
    <property type="match status" value="1"/>
</dbReference>
<proteinExistence type="predicted"/>
<reference evidence="5" key="2">
    <citation type="submission" date="2011-03" db="EMBL/GenBank/DDBJ databases">
        <title>Annotation of Magnaporthe poae ATCC 64411.</title>
        <authorList>
            <person name="Ma L.-J."/>
            <person name="Dead R."/>
            <person name="Young S.K."/>
            <person name="Zeng Q."/>
            <person name="Gargeya S."/>
            <person name="Fitzgerald M."/>
            <person name="Haas B."/>
            <person name="Abouelleil A."/>
            <person name="Alvarado L."/>
            <person name="Arachchi H.M."/>
            <person name="Berlin A."/>
            <person name="Brown A."/>
            <person name="Chapman S.B."/>
            <person name="Chen Z."/>
            <person name="Dunbar C."/>
            <person name="Freedman E."/>
            <person name="Gearin G."/>
            <person name="Gellesch M."/>
            <person name="Goldberg J."/>
            <person name="Griggs A."/>
            <person name="Gujja S."/>
            <person name="Heiman D."/>
            <person name="Howarth C."/>
            <person name="Larson L."/>
            <person name="Lui A."/>
            <person name="MacDonald P.J.P."/>
            <person name="Mehta T."/>
            <person name="Montmayeur A."/>
            <person name="Murphy C."/>
            <person name="Neiman D."/>
            <person name="Pearson M."/>
            <person name="Priest M."/>
            <person name="Roberts A."/>
            <person name="Saif S."/>
            <person name="Shea T."/>
            <person name="Shenoy N."/>
            <person name="Sisk P."/>
            <person name="Stolte C."/>
            <person name="Sykes S."/>
            <person name="Yandava C."/>
            <person name="Wortman J."/>
            <person name="Nusbaum C."/>
            <person name="Birren B."/>
        </authorList>
    </citation>
    <scope>NUCLEOTIDE SEQUENCE</scope>
    <source>
        <strain evidence="5">ATCC 64411</strain>
    </source>
</reference>
<evidence type="ECO:0000259" key="4">
    <source>
        <dbReference type="PROSITE" id="PS50118"/>
    </source>
</evidence>
<dbReference type="VEuPathDB" id="FungiDB:MAPG_07032"/>
<dbReference type="PANTHER" id="PTHR48112:SF5">
    <property type="entry name" value="BOX PROTEIN, PUTATIVE (AFU_ORTHOLOGUE AFUA_1G04550)-RELATED"/>
    <property type="match status" value="1"/>
</dbReference>
<keyword evidence="1 2" id="KW-0238">DNA-binding</keyword>
<organism evidence="5">
    <name type="scientific">Magnaporthiopsis poae (strain ATCC 64411 / 73-15)</name>
    <name type="common">Kentucky bluegrass fungus</name>
    <name type="synonym">Magnaporthe poae</name>
    <dbReference type="NCBI Taxonomy" id="644358"/>
    <lineage>
        <taxon>Eukaryota</taxon>
        <taxon>Fungi</taxon>
        <taxon>Dikarya</taxon>
        <taxon>Ascomycota</taxon>
        <taxon>Pezizomycotina</taxon>
        <taxon>Sordariomycetes</taxon>
        <taxon>Sordariomycetidae</taxon>
        <taxon>Magnaporthales</taxon>
        <taxon>Magnaporthaceae</taxon>
        <taxon>Magnaporthiopsis</taxon>
    </lineage>
</organism>
<dbReference type="EMBL" id="GL876971">
    <property type="protein sequence ID" value="KLU88045.1"/>
    <property type="molecule type" value="Genomic_DNA"/>
</dbReference>
<feature type="region of interest" description="Disordered" evidence="3">
    <location>
        <begin position="205"/>
        <end position="225"/>
    </location>
</feature>
<keyword evidence="2" id="KW-0539">Nucleus</keyword>
<dbReference type="PANTHER" id="PTHR48112">
    <property type="entry name" value="HIGH MOBILITY GROUP PROTEIN DSP1"/>
    <property type="match status" value="1"/>
</dbReference>
<accession>A0A0H2TUY8</accession>